<comment type="subcellular location">
    <subcellularLocation>
        <location evidence="5">Cytoplasm</location>
    </subcellularLocation>
</comment>
<dbReference type="EC" id="3.1.-.-" evidence="5"/>
<evidence type="ECO:0000259" key="6">
    <source>
        <dbReference type="SMART" id="SM00732"/>
    </source>
</evidence>
<protein>
    <recommendedName>
        <fullName evidence="5">Putative pre-16S rRNA nuclease</fullName>
        <ecNumber evidence="5">3.1.-.-</ecNumber>
    </recommendedName>
</protein>
<evidence type="ECO:0000256" key="3">
    <source>
        <dbReference type="ARBA" id="ARBA00022722"/>
    </source>
</evidence>
<gene>
    <name evidence="7" type="primary">yrrK</name>
    <name evidence="7" type="ORF">MM817_00171</name>
</gene>
<keyword evidence="2 5" id="KW-0690">Ribosome biogenesis</keyword>
<comment type="function">
    <text evidence="5">Could be a nuclease involved in processing of the 5'-end of pre-16S rRNA.</text>
</comment>
<dbReference type="InterPro" id="IPR006641">
    <property type="entry name" value="YqgF/RNaseH-like_dom"/>
</dbReference>
<organism evidence="7 8">
    <name type="scientific">Sulfoacidibacillus ferrooxidans</name>
    <dbReference type="NCBI Taxonomy" id="2005001"/>
    <lineage>
        <taxon>Bacteria</taxon>
        <taxon>Bacillati</taxon>
        <taxon>Bacillota</taxon>
        <taxon>Bacilli</taxon>
        <taxon>Bacillales</taxon>
        <taxon>Alicyclobacillaceae</taxon>
        <taxon>Sulfoacidibacillus</taxon>
    </lineage>
</organism>
<dbReference type="Pfam" id="PF03652">
    <property type="entry name" value="RuvX"/>
    <property type="match status" value="1"/>
</dbReference>
<evidence type="ECO:0000313" key="8">
    <source>
        <dbReference type="Proteomes" id="UP001139263"/>
    </source>
</evidence>
<dbReference type="Proteomes" id="UP001139263">
    <property type="component" value="Unassembled WGS sequence"/>
</dbReference>
<comment type="caution">
    <text evidence="7">The sequence shown here is derived from an EMBL/GenBank/DDBJ whole genome shotgun (WGS) entry which is preliminary data.</text>
</comment>
<dbReference type="HAMAP" id="MF_00651">
    <property type="entry name" value="Nuclease_YqgF"/>
    <property type="match status" value="1"/>
</dbReference>
<sequence>MRALGIDYGDARIGIALSDPLFFTAQAFEVIDRKKVADPILRVASIVSEQEVSVIVIGLPVNMNGSMGTRVEQTRAFASELAKAVDVPIEWIDERLTTVSAEKLLIQSDVRRDKRKKVIDKIAAALILQTYLESKGRTRHDG</sequence>
<dbReference type="EMBL" id="JALBUF010000001">
    <property type="protein sequence ID" value="MCI0181924.1"/>
    <property type="molecule type" value="Genomic_DNA"/>
</dbReference>
<evidence type="ECO:0000256" key="2">
    <source>
        <dbReference type="ARBA" id="ARBA00022517"/>
    </source>
</evidence>
<proteinExistence type="inferred from homology"/>
<evidence type="ECO:0000313" key="7">
    <source>
        <dbReference type="EMBL" id="MCI0181924.1"/>
    </source>
</evidence>
<dbReference type="GO" id="GO:0016788">
    <property type="term" value="F:hydrolase activity, acting on ester bonds"/>
    <property type="evidence" value="ECO:0007669"/>
    <property type="project" value="UniProtKB-UniRule"/>
</dbReference>
<evidence type="ECO:0000256" key="1">
    <source>
        <dbReference type="ARBA" id="ARBA00022490"/>
    </source>
</evidence>
<name>A0A9X1V6K6_9BACL</name>
<dbReference type="InterPro" id="IPR005227">
    <property type="entry name" value="YqgF"/>
</dbReference>
<keyword evidence="1 5" id="KW-0963">Cytoplasm</keyword>
<dbReference type="RefSeq" id="WP_241711551.1">
    <property type="nucleotide sequence ID" value="NZ_JALBUF010000001.1"/>
</dbReference>
<keyword evidence="4 5" id="KW-0378">Hydrolase</keyword>
<dbReference type="Gene3D" id="3.30.420.140">
    <property type="entry name" value="YqgF/RNase H-like domain"/>
    <property type="match status" value="1"/>
</dbReference>
<keyword evidence="3 5" id="KW-0540">Nuclease</keyword>
<evidence type="ECO:0000256" key="4">
    <source>
        <dbReference type="ARBA" id="ARBA00022801"/>
    </source>
</evidence>
<dbReference type="PANTHER" id="PTHR33317:SF4">
    <property type="entry name" value="POLYNUCLEOTIDYL TRANSFERASE, RIBONUCLEASE H-LIKE SUPERFAMILY PROTEIN"/>
    <property type="match status" value="1"/>
</dbReference>
<dbReference type="AlphaFoldDB" id="A0A9X1V6K6"/>
<evidence type="ECO:0000256" key="5">
    <source>
        <dbReference type="HAMAP-Rule" id="MF_00651"/>
    </source>
</evidence>
<dbReference type="SUPFAM" id="SSF53098">
    <property type="entry name" value="Ribonuclease H-like"/>
    <property type="match status" value="1"/>
</dbReference>
<comment type="similarity">
    <text evidence="5">Belongs to the YqgF HJR family.</text>
</comment>
<dbReference type="InterPro" id="IPR037027">
    <property type="entry name" value="YqgF/RNaseH-like_dom_sf"/>
</dbReference>
<dbReference type="NCBIfam" id="TIGR00250">
    <property type="entry name" value="RNAse_H_YqgF"/>
    <property type="match status" value="1"/>
</dbReference>
<dbReference type="InterPro" id="IPR012337">
    <property type="entry name" value="RNaseH-like_sf"/>
</dbReference>
<dbReference type="CDD" id="cd16964">
    <property type="entry name" value="YqgF"/>
    <property type="match status" value="1"/>
</dbReference>
<reference evidence="7" key="1">
    <citation type="submission" date="2022-03" db="EMBL/GenBank/DDBJ databases">
        <title>Draft Genome Sequence of Firmicute Strain S0AB, a Heterotrophic Iron/Sulfur-Oxidizing Extreme Acidophile.</title>
        <authorList>
            <person name="Vergara E."/>
            <person name="Pakostova E."/>
            <person name="Johnson D.B."/>
            <person name="Holmes D.S."/>
        </authorList>
    </citation>
    <scope>NUCLEOTIDE SEQUENCE</scope>
    <source>
        <strain evidence="7">S0AB</strain>
    </source>
</reference>
<dbReference type="GO" id="GO:0004518">
    <property type="term" value="F:nuclease activity"/>
    <property type="evidence" value="ECO:0007669"/>
    <property type="project" value="UniProtKB-KW"/>
</dbReference>
<dbReference type="PANTHER" id="PTHR33317">
    <property type="entry name" value="POLYNUCLEOTIDYL TRANSFERASE, RIBONUCLEASE H-LIKE SUPERFAMILY PROTEIN"/>
    <property type="match status" value="1"/>
</dbReference>
<dbReference type="GO" id="GO:0000967">
    <property type="term" value="P:rRNA 5'-end processing"/>
    <property type="evidence" value="ECO:0007669"/>
    <property type="project" value="UniProtKB-UniRule"/>
</dbReference>
<dbReference type="SMART" id="SM00732">
    <property type="entry name" value="YqgFc"/>
    <property type="match status" value="1"/>
</dbReference>
<feature type="domain" description="YqgF/RNase H-like" evidence="6">
    <location>
        <begin position="1"/>
        <end position="101"/>
    </location>
</feature>
<accession>A0A9X1V6K6</accession>
<keyword evidence="8" id="KW-1185">Reference proteome</keyword>
<dbReference type="GO" id="GO:0005829">
    <property type="term" value="C:cytosol"/>
    <property type="evidence" value="ECO:0007669"/>
    <property type="project" value="TreeGrafter"/>
</dbReference>